<dbReference type="PANTHER" id="PTHR21240:SF28">
    <property type="entry name" value="ISO-OROTATE DECARBOXYLASE (EUROFUNG)"/>
    <property type="match status" value="1"/>
</dbReference>
<evidence type="ECO:0000313" key="3">
    <source>
        <dbReference type="EMBL" id="EDM98772.1"/>
    </source>
</evidence>
<reference evidence="3 4" key="2">
    <citation type="submission" date="2007-06" db="EMBL/GenBank/DDBJ databases">
        <title>Draft genome sequence of Pseudoflavonifractor capillosus ATCC 29799.</title>
        <authorList>
            <person name="Sudarsanam P."/>
            <person name="Ley R."/>
            <person name="Guruge J."/>
            <person name="Turnbaugh P.J."/>
            <person name="Mahowald M."/>
            <person name="Liep D."/>
            <person name="Gordon J."/>
        </authorList>
    </citation>
    <scope>NUCLEOTIDE SEQUENCE [LARGE SCALE GENOMIC DNA]</scope>
    <source>
        <strain evidence="3 4">ATCC 29799</strain>
    </source>
</reference>
<reference evidence="3 4" key="1">
    <citation type="submission" date="2007-04" db="EMBL/GenBank/DDBJ databases">
        <authorList>
            <person name="Fulton L."/>
            <person name="Clifton S."/>
            <person name="Fulton B."/>
            <person name="Xu J."/>
            <person name="Minx P."/>
            <person name="Pepin K.H."/>
            <person name="Johnson M."/>
            <person name="Thiruvilangam P."/>
            <person name="Bhonagiri V."/>
            <person name="Nash W.E."/>
            <person name="Mardis E.R."/>
            <person name="Wilson R.K."/>
        </authorList>
    </citation>
    <scope>NUCLEOTIDE SEQUENCE [LARGE SCALE GENOMIC DNA]</scope>
    <source>
        <strain evidence="3 4">ATCC 29799</strain>
    </source>
</reference>
<dbReference type="GO" id="GO:0019748">
    <property type="term" value="P:secondary metabolic process"/>
    <property type="evidence" value="ECO:0007669"/>
    <property type="project" value="TreeGrafter"/>
</dbReference>
<keyword evidence="1" id="KW-0456">Lyase</keyword>
<accession>A6NZC3</accession>
<comment type="caution">
    <text evidence="3">The sequence shown here is derived from an EMBL/GenBank/DDBJ whole genome shotgun (WGS) entry which is preliminary data.</text>
</comment>
<dbReference type="EMBL" id="AAXG02000032">
    <property type="protein sequence ID" value="EDM98772.1"/>
    <property type="molecule type" value="Genomic_DNA"/>
</dbReference>
<evidence type="ECO:0000313" key="4">
    <source>
        <dbReference type="Proteomes" id="UP000003639"/>
    </source>
</evidence>
<dbReference type="GO" id="GO:0005737">
    <property type="term" value="C:cytoplasm"/>
    <property type="evidence" value="ECO:0007669"/>
    <property type="project" value="TreeGrafter"/>
</dbReference>
<dbReference type="Gene3D" id="3.20.20.140">
    <property type="entry name" value="Metal-dependent hydrolases"/>
    <property type="match status" value="1"/>
</dbReference>
<dbReference type="GO" id="GO:0016787">
    <property type="term" value="F:hydrolase activity"/>
    <property type="evidence" value="ECO:0007669"/>
    <property type="project" value="UniProtKB-KW"/>
</dbReference>
<evidence type="ECO:0000259" key="2">
    <source>
        <dbReference type="Pfam" id="PF04909"/>
    </source>
</evidence>
<dbReference type="STRING" id="411467.BACCAP_03574"/>
<protein>
    <submittedName>
        <fullName evidence="3">Amidohydrolase family protein</fullName>
    </submittedName>
</protein>
<dbReference type="PANTHER" id="PTHR21240">
    <property type="entry name" value="2-AMINO-3-CARBOXYLMUCONATE-6-SEMIALDEHYDE DECARBOXYLASE"/>
    <property type="match status" value="1"/>
</dbReference>
<dbReference type="InterPro" id="IPR006680">
    <property type="entry name" value="Amidohydro-rel"/>
</dbReference>
<organism evidence="3 4">
    <name type="scientific">Pseudoflavonifractor capillosus ATCC 29799</name>
    <dbReference type="NCBI Taxonomy" id="411467"/>
    <lineage>
        <taxon>Bacteria</taxon>
        <taxon>Bacillati</taxon>
        <taxon>Bacillota</taxon>
        <taxon>Clostridia</taxon>
        <taxon>Eubacteriales</taxon>
        <taxon>Oscillospiraceae</taxon>
        <taxon>Pseudoflavonifractor</taxon>
    </lineage>
</organism>
<dbReference type="Pfam" id="PF04909">
    <property type="entry name" value="Amidohydro_2"/>
    <property type="match status" value="1"/>
</dbReference>
<keyword evidence="4" id="KW-1185">Reference proteome</keyword>
<gene>
    <name evidence="3" type="ORF">BACCAP_03574</name>
</gene>
<dbReference type="InterPro" id="IPR032465">
    <property type="entry name" value="ACMSD"/>
</dbReference>
<dbReference type="InterPro" id="IPR032466">
    <property type="entry name" value="Metal_Hydrolase"/>
</dbReference>
<proteinExistence type="predicted"/>
<dbReference type="eggNOG" id="COG2159">
    <property type="taxonomic scope" value="Bacteria"/>
</dbReference>
<dbReference type="AlphaFoldDB" id="A6NZC3"/>
<keyword evidence="3" id="KW-0378">Hydrolase</keyword>
<sequence length="241" mass="27350">MIHDFHVHMGKSSKGTSYTLRDLIDSMDRFEIERSGLSILNGVLTPELNDRVMAAVKEYPDRIVGFAYINPREPGAIDEVRRCLDSGLFRGIKFHSWKHGYFPDNNTALDGIIDAITPYDVPILCHTGTAPLSLPQQWASIAARHPKATFVFAHIGYLDFGYGCVECAKPLPNVYVDTAGQVEIQVMEKALEELGPDRIIFATDWPYKYPGSEIVKFEPYHLSPEDRQKIFYDNAKKLWKL</sequence>
<evidence type="ECO:0000256" key="1">
    <source>
        <dbReference type="ARBA" id="ARBA00023239"/>
    </source>
</evidence>
<dbReference type="Proteomes" id="UP000003639">
    <property type="component" value="Unassembled WGS sequence"/>
</dbReference>
<dbReference type="OrthoDB" id="9771932at2"/>
<dbReference type="SUPFAM" id="SSF51556">
    <property type="entry name" value="Metallo-dependent hydrolases"/>
    <property type="match status" value="1"/>
</dbReference>
<dbReference type="GO" id="GO:0016831">
    <property type="term" value="F:carboxy-lyase activity"/>
    <property type="evidence" value="ECO:0007669"/>
    <property type="project" value="InterPro"/>
</dbReference>
<feature type="domain" description="Amidohydrolase-related" evidence="2">
    <location>
        <begin position="33"/>
        <end position="241"/>
    </location>
</feature>
<name>A6NZC3_9FIRM</name>